<evidence type="ECO:0000259" key="11">
    <source>
        <dbReference type="Pfam" id="PF00133"/>
    </source>
</evidence>
<dbReference type="PROSITE" id="PS00178">
    <property type="entry name" value="AA_TRNA_LIGASE_I"/>
    <property type="match status" value="1"/>
</dbReference>
<comment type="cofactor">
    <cofactor evidence="10">
        <name>Zn(2+)</name>
        <dbReference type="ChEBI" id="CHEBI:29105"/>
    </cofactor>
    <text evidence="10">Binds 1 zinc ion per subunit.</text>
</comment>
<keyword evidence="4 10" id="KW-0547">Nucleotide-binding</keyword>
<dbReference type="AlphaFoldDB" id="A0A9D5JT03"/>
<keyword evidence="6 10" id="KW-0648">Protein biosynthesis</keyword>
<dbReference type="InterPro" id="IPR002301">
    <property type="entry name" value="Ile-tRNA-ligase"/>
</dbReference>
<dbReference type="InterPro" id="IPR023585">
    <property type="entry name" value="Ile-tRNA-ligase_type1"/>
</dbReference>
<dbReference type="NCBIfam" id="TIGR00392">
    <property type="entry name" value="ileS"/>
    <property type="match status" value="1"/>
</dbReference>
<evidence type="ECO:0000256" key="9">
    <source>
        <dbReference type="ARBA" id="ARBA00048359"/>
    </source>
</evidence>
<evidence type="ECO:0000313" key="15">
    <source>
        <dbReference type="Proteomes" id="UP000649604"/>
    </source>
</evidence>
<reference evidence="14" key="1">
    <citation type="submission" date="2019-11" db="EMBL/GenBank/DDBJ databases">
        <title>Microbial mats filling the niche in hypersaline microbial mats.</title>
        <authorList>
            <person name="Wong H.L."/>
            <person name="Macleod F.I."/>
            <person name="White R.A. III"/>
            <person name="Burns B.P."/>
        </authorList>
    </citation>
    <scope>NUCLEOTIDE SEQUENCE</scope>
    <source>
        <strain evidence="14">Rbin_158</strain>
    </source>
</reference>
<dbReference type="GO" id="GO:0005829">
    <property type="term" value="C:cytosol"/>
    <property type="evidence" value="ECO:0007669"/>
    <property type="project" value="TreeGrafter"/>
</dbReference>
<dbReference type="InterPro" id="IPR033708">
    <property type="entry name" value="Anticodon_Ile_BEm"/>
</dbReference>
<comment type="subcellular location">
    <subcellularLocation>
        <location evidence="10">Cytoplasm</location>
    </subcellularLocation>
</comment>
<feature type="domain" description="Methionyl/Valyl/Leucyl/Isoleucyl-tRNA synthetase anticodon-binding" evidence="13">
    <location>
        <begin position="685"/>
        <end position="839"/>
    </location>
</feature>
<dbReference type="SUPFAM" id="SSF50677">
    <property type="entry name" value="ValRS/IleRS/LeuRS editing domain"/>
    <property type="match status" value="1"/>
</dbReference>
<feature type="binding site" evidence="10">
    <location>
        <position position="605"/>
    </location>
    <ligand>
        <name>ATP</name>
        <dbReference type="ChEBI" id="CHEBI:30616"/>
    </ligand>
</feature>
<feature type="short sequence motif" description="'HIGH' region" evidence="10">
    <location>
        <begin position="57"/>
        <end position="67"/>
    </location>
</feature>
<dbReference type="Gene3D" id="3.90.740.10">
    <property type="entry name" value="Valyl/Leucyl/Isoleucyl-tRNA synthetase, editing domain"/>
    <property type="match status" value="1"/>
</dbReference>
<dbReference type="InterPro" id="IPR013155">
    <property type="entry name" value="M/V/L/I-tRNA-synth_anticd-bd"/>
</dbReference>
<evidence type="ECO:0000256" key="10">
    <source>
        <dbReference type="HAMAP-Rule" id="MF_02002"/>
    </source>
</evidence>
<feature type="domain" description="Aminoacyl-tRNA synthetase class Ia" evidence="11">
    <location>
        <begin position="27"/>
        <end position="641"/>
    </location>
</feature>
<evidence type="ECO:0000259" key="13">
    <source>
        <dbReference type="Pfam" id="PF08264"/>
    </source>
</evidence>
<dbReference type="Pfam" id="PF08264">
    <property type="entry name" value="Anticodon_1"/>
    <property type="match status" value="1"/>
</dbReference>
<name>A0A9D5JT03_9BACT</name>
<dbReference type="Proteomes" id="UP000649604">
    <property type="component" value="Unassembled WGS sequence"/>
</dbReference>
<evidence type="ECO:0000256" key="7">
    <source>
        <dbReference type="ARBA" id="ARBA00023146"/>
    </source>
</evidence>
<comment type="function">
    <text evidence="8 10">Catalyzes the attachment of isoleucine to tRNA(Ile). As IleRS can inadvertently accommodate and process structurally similar amino acids such as valine, to avoid such errors it has two additional distinct tRNA(Ile)-dependent editing activities. One activity is designated as 'pretransfer' editing and involves the hydrolysis of activated Val-AMP. The other activity is designated 'posttransfer' editing and involves deacylation of mischarged Val-tRNA(Ile).</text>
</comment>
<dbReference type="Pfam" id="PF06827">
    <property type="entry name" value="zf-FPG_IleRS"/>
    <property type="match status" value="1"/>
</dbReference>
<gene>
    <name evidence="10 14" type="primary">ileS</name>
    <name evidence="14" type="ORF">GF339_02635</name>
</gene>
<dbReference type="GO" id="GO:0006428">
    <property type="term" value="P:isoleucyl-tRNA aminoacylation"/>
    <property type="evidence" value="ECO:0007669"/>
    <property type="project" value="UniProtKB-UniRule"/>
</dbReference>
<dbReference type="InterPro" id="IPR001412">
    <property type="entry name" value="aa-tRNA-synth_I_CS"/>
</dbReference>
<keyword evidence="10" id="KW-0862">Zinc</keyword>
<dbReference type="Gene3D" id="3.40.50.620">
    <property type="entry name" value="HUPs"/>
    <property type="match status" value="2"/>
</dbReference>
<evidence type="ECO:0000256" key="5">
    <source>
        <dbReference type="ARBA" id="ARBA00022840"/>
    </source>
</evidence>
<feature type="binding site" evidence="10">
    <location>
        <position position="902"/>
    </location>
    <ligand>
        <name>Zn(2+)</name>
        <dbReference type="ChEBI" id="CHEBI:29105"/>
    </ligand>
</feature>
<comment type="subunit">
    <text evidence="10">Monomer.</text>
</comment>
<evidence type="ECO:0000256" key="2">
    <source>
        <dbReference type="ARBA" id="ARBA00022490"/>
    </source>
</evidence>
<evidence type="ECO:0000313" key="14">
    <source>
        <dbReference type="EMBL" id="MBD3323451.1"/>
    </source>
</evidence>
<dbReference type="InterPro" id="IPR010663">
    <property type="entry name" value="Znf_FPG/IleRS"/>
</dbReference>
<dbReference type="Pfam" id="PF00133">
    <property type="entry name" value="tRNA-synt_1"/>
    <property type="match status" value="1"/>
</dbReference>
<feature type="short sequence motif" description="'KMSKS' region" evidence="10">
    <location>
        <begin position="602"/>
        <end position="606"/>
    </location>
</feature>
<dbReference type="FunFam" id="1.10.730.20:FF:000001">
    <property type="entry name" value="Isoleucine--tRNA ligase"/>
    <property type="match status" value="1"/>
</dbReference>
<dbReference type="PANTHER" id="PTHR42765:SF1">
    <property type="entry name" value="ISOLEUCINE--TRNA LIGASE, MITOCHONDRIAL"/>
    <property type="match status" value="1"/>
</dbReference>
<dbReference type="GO" id="GO:0000049">
    <property type="term" value="F:tRNA binding"/>
    <property type="evidence" value="ECO:0007669"/>
    <property type="project" value="InterPro"/>
</dbReference>
<dbReference type="HAMAP" id="MF_02002">
    <property type="entry name" value="Ile_tRNA_synth_type1"/>
    <property type="match status" value="1"/>
</dbReference>
<dbReference type="InterPro" id="IPR009080">
    <property type="entry name" value="tRNAsynth_Ia_anticodon-bd"/>
</dbReference>
<dbReference type="GO" id="GO:0008270">
    <property type="term" value="F:zinc ion binding"/>
    <property type="evidence" value="ECO:0007669"/>
    <property type="project" value="UniProtKB-UniRule"/>
</dbReference>
<sequence length="927" mass="106138">MDYKETLNLPKTDFPMRANLQKLEPRLLEHWEHEDIYHQILKKSAGRPTYILHDGPPYANGHIHLGTALNKILKDIIVKSKTMMGYDAPYIPGWDCHGLPIEHNVEVELTKQGKTLDKSEIRRYCRQYAEKFLNIQREEFKRLGVLGDWEHPYVTMNYAYEATTMREFGKFIETGSVDKRLKSVRWCISCETALAEAEVEYDIHHSPSVYVTFPFASDPVAIAPELAGKTVYVIIWTTTPWTLPANLGIAFHPDLPYVAVEQGDAVYLFAEGFLEDLVQRFGWQDYSVLATFPGSRLENFECRHPFIDRPSKLLLADYVTLDQGTGCVHTAPGHGQEDYETGLRYGLDIYAPVNTQGKFTRDVEHFAGMNVFQANQAIIELMQAQDCLMASEGIDHQYPHCWRCKNPVIFRATAQWFILLDRNGLRQRALENIRNVRWIPEWGQDRIYSMIENRPDWCISRQRAWGVPIVAFYCKDCNHLLLKKEIVDFVAEKVTHHGADVWFDLPEEELLPEDTTCDQCGGTAFTKETDILDVWFDSGMSHAAVIEPNPDLPWPADMYLEGSDQHRGWFHSSLLEAVGTRGTAPYKTVLTHGYTVDAEGRKMSKSLGNTVAPQDVIKQYGAEILRLWVSYEDYRSDISISPEMLKHIADAYRRIRNTCRYMLGNLYDFHPDTDAVAYDDLLDLDRWALHRLQQLIIRVRRAYEEFEFHGFFHTFHNFCVVEMSSFYLDVLKDRMYTTKAASKERRSGQTAMHAILSAMVKLMAPILSFTAEECWAYINQDGTSIYLQEFPDITDAWIDDALDQRWSQMITIRGEILKVLETARKEKVIGHSLDAQVEIYASGNTLEFLRDFETQLADICIVSAVVLHDDQEPVPADAVAAEEIAHLAVKITKAPGAKCPRCWHYRTTIGAQPQHPEICAACAAALS</sequence>
<feature type="binding site" evidence="10">
    <location>
        <position position="922"/>
    </location>
    <ligand>
        <name>Zn(2+)</name>
        <dbReference type="ChEBI" id="CHEBI:29105"/>
    </ligand>
</feature>
<dbReference type="GO" id="GO:0004822">
    <property type="term" value="F:isoleucine-tRNA ligase activity"/>
    <property type="evidence" value="ECO:0007669"/>
    <property type="project" value="UniProtKB-UniRule"/>
</dbReference>
<dbReference type="EMBL" id="WJJP01000078">
    <property type="protein sequence ID" value="MBD3323451.1"/>
    <property type="molecule type" value="Genomic_DNA"/>
</dbReference>
<dbReference type="Gene3D" id="1.10.730.20">
    <property type="match status" value="1"/>
</dbReference>
<comment type="domain">
    <text evidence="10">IleRS has two distinct active sites: one for aminoacylation and one for editing. The misactivated valine is translocated from the active site to the editing site, which sterically excludes the correctly activated isoleucine. The single editing site contains two valyl binding pockets, one specific for each substrate (Val-AMP or Val-tRNA(Ile)).</text>
</comment>
<dbReference type="PRINTS" id="PR00984">
    <property type="entry name" value="TRNASYNTHILE"/>
</dbReference>
<comment type="caution">
    <text evidence="14">The sequence shown here is derived from an EMBL/GenBank/DDBJ whole genome shotgun (WGS) entry which is preliminary data.</text>
</comment>
<keyword evidence="5 10" id="KW-0067">ATP-binding</keyword>
<keyword evidence="2 10" id="KW-0963">Cytoplasm</keyword>
<dbReference type="CDD" id="cd00818">
    <property type="entry name" value="IleRS_core"/>
    <property type="match status" value="1"/>
</dbReference>
<evidence type="ECO:0000256" key="1">
    <source>
        <dbReference type="ARBA" id="ARBA00006887"/>
    </source>
</evidence>
<comment type="similarity">
    <text evidence="1 10">Belongs to the class-I aminoacyl-tRNA synthetase family. IleS type 1 subfamily.</text>
</comment>
<dbReference type="InterPro" id="IPR002300">
    <property type="entry name" value="aa-tRNA-synth_Ia"/>
</dbReference>
<protein>
    <recommendedName>
        <fullName evidence="10">Isoleucine--tRNA ligase</fullName>
        <ecNumber evidence="10">6.1.1.5</ecNumber>
    </recommendedName>
    <alternativeName>
        <fullName evidence="10">Isoleucyl-tRNA synthetase</fullName>
        <shortName evidence="10">IleRS</shortName>
    </alternativeName>
</protein>
<keyword evidence="10" id="KW-0479">Metal-binding</keyword>
<evidence type="ECO:0000259" key="12">
    <source>
        <dbReference type="Pfam" id="PF06827"/>
    </source>
</evidence>
<evidence type="ECO:0000256" key="6">
    <source>
        <dbReference type="ARBA" id="ARBA00022917"/>
    </source>
</evidence>
<dbReference type="SUPFAM" id="SSF47323">
    <property type="entry name" value="Anticodon-binding domain of a subclass of class I aminoacyl-tRNA synthetases"/>
    <property type="match status" value="1"/>
</dbReference>
<dbReference type="InterPro" id="IPR050081">
    <property type="entry name" value="Ile-tRNA_ligase"/>
</dbReference>
<dbReference type="SUPFAM" id="SSF52374">
    <property type="entry name" value="Nucleotidylyl transferase"/>
    <property type="match status" value="1"/>
</dbReference>
<dbReference type="EC" id="6.1.1.5" evidence="10"/>
<dbReference type="GO" id="GO:0002161">
    <property type="term" value="F:aminoacyl-tRNA deacylase activity"/>
    <property type="evidence" value="ECO:0007669"/>
    <property type="project" value="InterPro"/>
</dbReference>
<proteinExistence type="inferred from homology"/>
<accession>A0A9D5JT03</accession>
<dbReference type="InterPro" id="IPR009008">
    <property type="entry name" value="Val/Leu/Ile-tRNA-synth_edit"/>
</dbReference>
<keyword evidence="3 10" id="KW-0436">Ligase</keyword>
<dbReference type="InterPro" id="IPR014729">
    <property type="entry name" value="Rossmann-like_a/b/a_fold"/>
</dbReference>
<feature type="binding site" evidence="10">
    <location>
        <position position="899"/>
    </location>
    <ligand>
        <name>Zn(2+)</name>
        <dbReference type="ChEBI" id="CHEBI:29105"/>
    </ligand>
</feature>
<keyword evidence="7 10" id="KW-0030">Aminoacyl-tRNA synthetase</keyword>
<evidence type="ECO:0000256" key="8">
    <source>
        <dbReference type="ARBA" id="ARBA00025217"/>
    </source>
</evidence>
<feature type="binding site" evidence="10">
    <location>
        <position position="561"/>
    </location>
    <ligand>
        <name>L-isoleucyl-5'-AMP</name>
        <dbReference type="ChEBI" id="CHEBI:178002"/>
    </ligand>
</feature>
<comment type="catalytic activity">
    <reaction evidence="9 10">
        <text>tRNA(Ile) + L-isoleucine + ATP = L-isoleucyl-tRNA(Ile) + AMP + diphosphate</text>
        <dbReference type="Rhea" id="RHEA:11060"/>
        <dbReference type="Rhea" id="RHEA-COMP:9666"/>
        <dbReference type="Rhea" id="RHEA-COMP:9695"/>
        <dbReference type="ChEBI" id="CHEBI:30616"/>
        <dbReference type="ChEBI" id="CHEBI:33019"/>
        <dbReference type="ChEBI" id="CHEBI:58045"/>
        <dbReference type="ChEBI" id="CHEBI:78442"/>
        <dbReference type="ChEBI" id="CHEBI:78528"/>
        <dbReference type="ChEBI" id="CHEBI:456215"/>
        <dbReference type="EC" id="6.1.1.5"/>
    </reaction>
</comment>
<organism evidence="14 15">
    <name type="scientific">candidate division KSB3 bacterium</name>
    <dbReference type="NCBI Taxonomy" id="2044937"/>
    <lineage>
        <taxon>Bacteria</taxon>
        <taxon>candidate division KSB3</taxon>
    </lineage>
</organism>
<evidence type="ECO:0000256" key="4">
    <source>
        <dbReference type="ARBA" id="ARBA00022741"/>
    </source>
</evidence>
<feature type="binding site" evidence="10">
    <location>
        <position position="919"/>
    </location>
    <ligand>
        <name>Zn(2+)</name>
        <dbReference type="ChEBI" id="CHEBI:29105"/>
    </ligand>
</feature>
<dbReference type="PANTHER" id="PTHR42765">
    <property type="entry name" value="SOLEUCYL-TRNA SYNTHETASE"/>
    <property type="match status" value="1"/>
</dbReference>
<dbReference type="CDD" id="cd07960">
    <property type="entry name" value="Anticodon_Ia_Ile_BEm"/>
    <property type="match status" value="1"/>
</dbReference>
<feature type="domain" description="Zinc finger FPG/IleRS-type" evidence="12">
    <location>
        <begin position="898"/>
        <end position="923"/>
    </location>
</feature>
<dbReference type="GO" id="GO:0005524">
    <property type="term" value="F:ATP binding"/>
    <property type="evidence" value="ECO:0007669"/>
    <property type="project" value="UniProtKB-UniRule"/>
</dbReference>
<evidence type="ECO:0000256" key="3">
    <source>
        <dbReference type="ARBA" id="ARBA00022598"/>
    </source>
</evidence>